<dbReference type="SUPFAM" id="SSF46785">
    <property type="entry name" value="Winged helix' DNA-binding domain"/>
    <property type="match status" value="1"/>
</dbReference>
<dbReference type="Pfam" id="PF00392">
    <property type="entry name" value="GntR"/>
    <property type="match status" value="1"/>
</dbReference>
<dbReference type="CDD" id="cd00609">
    <property type="entry name" value="AAT_like"/>
    <property type="match status" value="1"/>
</dbReference>
<comment type="caution">
    <text evidence="8">The sequence shown here is derived from an EMBL/GenBank/DDBJ whole genome shotgun (WGS) entry which is preliminary data.</text>
</comment>
<keyword evidence="4 8" id="KW-0238">DNA-binding</keyword>
<protein>
    <submittedName>
        <fullName evidence="8">DNA-binding protein</fullName>
    </submittedName>
</protein>
<accession>A0A261SHP4</accession>
<evidence type="ECO:0000259" key="7">
    <source>
        <dbReference type="PROSITE" id="PS50949"/>
    </source>
</evidence>
<dbReference type="InterPro" id="IPR036388">
    <property type="entry name" value="WH-like_DNA-bd_sf"/>
</dbReference>
<organism evidence="8 9">
    <name type="scientific">Bordetella genomosp. 10</name>
    <dbReference type="NCBI Taxonomy" id="1416804"/>
    <lineage>
        <taxon>Bacteria</taxon>
        <taxon>Pseudomonadati</taxon>
        <taxon>Pseudomonadota</taxon>
        <taxon>Betaproteobacteria</taxon>
        <taxon>Burkholderiales</taxon>
        <taxon>Alcaligenaceae</taxon>
        <taxon>Bordetella</taxon>
    </lineage>
</organism>
<dbReference type="PROSITE" id="PS50949">
    <property type="entry name" value="HTH_GNTR"/>
    <property type="match status" value="1"/>
</dbReference>
<gene>
    <name evidence="8" type="ORF">CAL29_00450</name>
</gene>
<evidence type="ECO:0000313" key="8">
    <source>
        <dbReference type="EMBL" id="OZI36949.1"/>
    </source>
</evidence>
<dbReference type="Gene3D" id="1.10.10.10">
    <property type="entry name" value="Winged helix-like DNA-binding domain superfamily/Winged helix DNA-binding domain"/>
    <property type="match status" value="1"/>
</dbReference>
<evidence type="ECO:0000256" key="3">
    <source>
        <dbReference type="ARBA" id="ARBA00023015"/>
    </source>
</evidence>
<dbReference type="SUPFAM" id="SSF53383">
    <property type="entry name" value="PLP-dependent transferases"/>
    <property type="match status" value="1"/>
</dbReference>
<dbReference type="Pfam" id="PF00155">
    <property type="entry name" value="Aminotran_1_2"/>
    <property type="match status" value="1"/>
</dbReference>
<feature type="region of interest" description="Disordered" evidence="6">
    <location>
        <begin position="100"/>
        <end position="119"/>
    </location>
</feature>
<evidence type="ECO:0000256" key="1">
    <source>
        <dbReference type="ARBA" id="ARBA00005384"/>
    </source>
</evidence>
<keyword evidence="5" id="KW-0804">Transcription</keyword>
<feature type="region of interest" description="Disordered" evidence="6">
    <location>
        <begin position="513"/>
        <end position="534"/>
    </location>
</feature>
<evidence type="ECO:0000313" key="9">
    <source>
        <dbReference type="Proteomes" id="UP000216020"/>
    </source>
</evidence>
<dbReference type="PANTHER" id="PTHR46577:SF1">
    <property type="entry name" value="HTH-TYPE TRANSCRIPTIONAL REGULATORY PROTEIN GABR"/>
    <property type="match status" value="1"/>
</dbReference>
<dbReference type="InterPro" id="IPR051446">
    <property type="entry name" value="HTH_trans_reg/aminotransferase"/>
</dbReference>
<dbReference type="GO" id="GO:0030170">
    <property type="term" value="F:pyridoxal phosphate binding"/>
    <property type="evidence" value="ECO:0007669"/>
    <property type="project" value="InterPro"/>
</dbReference>
<dbReference type="EMBL" id="NEVM01000001">
    <property type="protein sequence ID" value="OZI36949.1"/>
    <property type="molecule type" value="Genomic_DNA"/>
</dbReference>
<dbReference type="CDD" id="cd07377">
    <property type="entry name" value="WHTH_GntR"/>
    <property type="match status" value="1"/>
</dbReference>
<dbReference type="PRINTS" id="PR00035">
    <property type="entry name" value="HTHGNTR"/>
</dbReference>
<keyword evidence="3" id="KW-0805">Transcription regulation</keyword>
<comment type="similarity">
    <text evidence="1">In the C-terminal section; belongs to the class-I pyridoxal-phosphate-dependent aminotransferase family.</text>
</comment>
<dbReference type="InterPro" id="IPR015421">
    <property type="entry name" value="PyrdxlP-dep_Trfase_major"/>
</dbReference>
<evidence type="ECO:0000256" key="2">
    <source>
        <dbReference type="ARBA" id="ARBA00022898"/>
    </source>
</evidence>
<feature type="compositionally biased region" description="Low complexity" evidence="6">
    <location>
        <begin position="100"/>
        <end position="115"/>
    </location>
</feature>
<dbReference type="PANTHER" id="PTHR46577">
    <property type="entry name" value="HTH-TYPE TRANSCRIPTIONAL REGULATORY PROTEIN GABR"/>
    <property type="match status" value="1"/>
</dbReference>
<dbReference type="InterPro" id="IPR004839">
    <property type="entry name" value="Aminotransferase_I/II_large"/>
</dbReference>
<sequence>MGRTARTVELPVLAPLDRAAGQLGRQLARQLRDAIGKGALRPGEPLPSTRVLAAALGVARGTVVEAFEQLVAEGFLDARGGAGTVVSGALAETARRAGRSAGMAGAGGPAAKAGGPPVPASAPLRPLPAPAHRYAAIASTMQPVPNVPFSVSVPLGAIAPDDTWRKIGNRVRASRIGAPSGYSDPQGLRPLRLAIADYVRRSRSVRCDAGQVIVTAGTQQGLHLACQVLLDAHDQAWVEDPAYLGITSTLAANGPPERMVRVPVDDEGLMVEEGLRKAPRARVAFVTPSHQYPLGMPMSMPRREALLQWARARNAWIVEDDYDSEMRYAGHPFPALQGLDCERVVYLGTFSKILFPSLRLGYLIAPHDLVPAFCGARTLMDRFSPTAEQHVLAAFIAEGHLDRHIRRVRGAYAENRALLIGLLEKHLPPGLATLQPGDQGMHLVVWLDDSLRDVDVARLAAAQGIAVRALSPTYAGDAAPVRQGLILGFGGFAAADLAQAVARLAPIIAGAGHARSSGKAPAGAAADRRPSRRS</sequence>
<dbReference type="Proteomes" id="UP000216020">
    <property type="component" value="Unassembled WGS sequence"/>
</dbReference>
<reference evidence="9" key="1">
    <citation type="submission" date="2017-05" db="EMBL/GenBank/DDBJ databases">
        <title>Complete and WGS of Bordetella genogroups.</title>
        <authorList>
            <person name="Spilker T."/>
            <person name="Lipuma J."/>
        </authorList>
    </citation>
    <scope>NUCLEOTIDE SEQUENCE [LARGE SCALE GENOMIC DNA]</scope>
    <source>
        <strain evidence="9">AU16122</strain>
    </source>
</reference>
<dbReference type="SMART" id="SM00345">
    <property type="entry name" value="HTH_GNTR"/>
    <property type="match status" value="1"/>
</dbReference>
<proteinExistence type="inferred from homology"/>
<keyword evidence="9" id="KW-1185">Reference proteome</keyword>
<dbReference type="GO" id="GO:0003677">
    <property type="term" value="F:DNA binding"/>
    <property type="evidence" value="ECO:0007669"/>
    <property type="project" value="UniProtKB-KW"/>
</dbReference>
<name>A0A261SHP4_9BORD</name>
<evidence type="ECO:0000256" key="6">
    <source>
        <dbReference type="SAM" id="MobiDB-lite"/>
    </source>
</evidence>
<dbReference type="InterPro" id="IPR036390">
    <property type="entry name" value="WH_DNA-bd_sf"/>
</dbReference>
<dbReference type="RefSeq" id="WP_094851056.1">
    <property type="nucleotide sequence ID" value="NZ_NEVM01000001.1"/>
</dbReference>
<keyword evidence="2" id="KW-0663">Pyridoxal phosphate</keyword>
<evidence type="ECO:0000256" key="5">
    <source>
        <dbReference type="ARBA" id="ARBA00023163"/>
    </source>
</evidence>
<dbReference type="Gene3D" id="3.40.640.10">
    <property type="entry name" value="Type I PLP-dependent aspartate aminotransferase-like (Major domain)"/>
    <property type="match status" value="1"/>
</dbReference>
<feature type="domain" description="HTH gntR-type" evidence="7">
    <location>
        <begin position="21"/>
        <end position="89"/>
    </location>
</feature>
<evidence type="ECO:0000256" key="4">
    <source>
        <dbReference type="ARBA" id="ARBA00023125"/>
    </source>
</evidence>
<dbReference type="GO" id="GO:0003700">
    <property type="term" value="F:DNA-binding transcription factor activity"/>
    <property type="evidence" value="ECO:0007669"/>
    <property type="project" value="InterPro"/>
</dbReference>
<dbReference type="AlphaFoldDB" id="A0A261SHP4"/>
<dbReference type="OrthoDB" id="9804020at2"/>
<dbReference type="InterPro" id="IPR000524">
    <property type="entry name" value="Tscrpt_reg_HTH_GntR"/>
</dbReference>
<dbReference type="InterPro" id="IPR015424">
    <property type="entry name" value="PyrdxlP-dep_Trfase"/>
</dbReference>